<evidence type="ECO:0000259" key="3">
    <source>
        <dbReference type="PROSITE" id="PS50043"/>
    </source>
</evidence>
<dbReference type="GO" id="GO:0005737">
    <property type="term" value="C:cytoplasm"/>
    <property type="evidence" value="ECO:0007669"/>
    <property type="project" value="TreeGrafter"/>
</dbReference>
<dbReference type="SUPFAM" id="SSF46894">
    <property type="entry name" value="C-terminal effector domain of the bipartite response regulators"/>
    <property type="match status" value="1"/>
</dbReference>
<dbReference type="Proteomes" id="UP000094025">
    <property type="component" value="Unassembled WGS sequence"/>
</dbReference>
<dbReference type="STRING" id="1472378.AU381_06150"/>
<evidence type="ECO:0000256" key="1">
    <source>
        <dbReference type="ARBA" id="ARBA00022741"/>
    </source>
</evidence>
<dbReference type="InterPro" id="IPR041664">
    <property type="entry name" value="AAA_16"/>
</dbReference>
<dbReference type="CDD" id="cd06170">
    <property type="entry name" value="LuxR_C_like"/>
    <property type="match status" value="1"/>
</dbReference>
<dbReference type="Gene3D" id="1.10.10.10">
    <property type="entry name" value="Winged helix-like DNA-binding domain superfamily/Winged helix DNA-binding domain"/>
    <property type="match status" value="1"/>
</dbReference>
<evidence type="ECO:0000256" key="2">
    <source>
        <dbReference type="ARBA" id="ARBA00022840"/>
    </source>
</evidence>
<dbReference type="SUPFAM" id="SSF48452">
    <property type="entry name" value="TPR-like"/>
    <property type="match status" value="1"/>
</dbReference>
<sequence length="893" mass="97524">MLLDREGPLEALRRAVRSAAVGHGSTVLVEGEAGIGKTSLLREFAEHADKGCRTLWGWCEALFTPCPLGPLQDMGQLLDPRVAALLDQAAPPERLFPALLNMLQHAGDVIVLIFEDVHWADNATLDLVKYLGRRISLLHTVLVLSLRADEIDADHPLTQVLGDLPSASVTRIALEPLSPEAVMVLAEQAGRCAADLHRVTEGNPFFVTELLASGEAEPGRVPDSIRDAVWTRLSRLSVGEREVLEVISIVPGSVEPWLIRALLGVDAEALVDQCVTRGLLRRDNQGALTFRHELARQATLDRLSPRLQRSLHAKAEAAISQLPAARASALLSRRVHHAAGADDGARVLELAPKAAAHAARLGAHREAASHLATAIRYVAQATPELAAQLYEDWAYEAGLALLVYEPVIDAHHRAIAIWRELGRTDKIGPNLCRLSRLHWRRGEGQPAEEYADLAVREMENLPPGPELAMAYSTRSQLHMLHYRFDEAIDWGLRAIALADQLGEIETRIHALNNVGTALFFADRPGGRERLEESLALALEHGFDDHAARACTNFAECAVMSKEFVLAERLLAEGIAFATRNDLDSATQYLLGRQAQLRMEQGRFREAEIIAQGVMQLERLPMVMHLPALTVLGRVRVRTGVSGGLDLLQQALQEGVTTGEIQRIVPVRLALAEAAWLAEDPRAGQEQLTALAAMDLDNFRISDFGELAVWWQRSGMALPLPAPKAQIPLRRAAELRGDPLEAAREWERLGLPYEAALALMQVRGADPGSALARAVTILESLGARPAAALARKQAQRLGVAGQLPKSRRGPYGAARRHPLGLTLHEQQVLALIAAGMSNKEAAQRLSRSPRTIEHQVSAVLGKFNAANRMEVLLRLRGEPWLLSAADAPLTSKNR</sequence>
<dbReference type="SUPFAM" id="SSF52540">
    <property type="entry name" value="P-loop containing nucleoside triphosphate hydrolases"/>
    <property type="match status" value="1"/>
</dbReference>
<gene>
    <name evidence="4" type="ORF">AU381_06150</name>
</gene>
<dbReference type="PANTHER" id="PTHR16305">
    <property type="entry name" value="TESTICULAR SOLUBLE ADENYLYL CYCLASE"/>
    <property type="match status" value="1"/>
</dbReference>
<dbReference type="GO" id="GO:0005524">
    <property type="term" value="F:ATP binding"/>
    <property type="evidence" value="ECO:0007669"/>
    <property type="project" value="UniProtKB-KW"/>
</dbReference>
<dbReference type="PANTHER" id="PTHR16305:SF35">
    <property type="entry name" value="TRANSCRIPTIONAL ACTIVATOR DOMAIN"/>
    <property type="match status" value="1"/>
</dbReference>
<evidence type="ECO:0000313" key="4">
    <source>
        <dbReference type="EMBL" id="OAP41442.1"/>
    </source>
</evidence>
<dbReference type="InterPro" id="IPR036388">
    <property type="entry name" value="WH-like_DNA-bd_sf"/>
</dbReference>
<dbReference type="InterPro" id="IPR000792">
    <property type="entry name" value="Tscrpt_reg_LuxR_C"/>
</dbReference>
<protein>
    <submittedName>
        <fullName evidence="4">LuxR family transcriptional regulator</fullName>
    </submittedName>
</protein>
<reference evidence="4 5" key="1">
    <citation type="journal article" date="2016" name="Int. J. Syst. Evol. Microbiol.">
        <title>Ensifer glycinis sp. nov., an novel rhizobial species associated with Glycine spp.</title>
        <authorList>
            <person name="Yan H."/>
            <person name="Yan J."/>
            <person name="Sui X.H."/>
            <person name="Wang E.T."/>
            <person name="Chen W.X."/>
            <person name="Zhang X.X."/>
            <person name="Chen W.F."/>
        </authorList>
    </citation>
    <scope>NUCLEOTIDE SEQUENCE [LARGE SCALE GENOMIC DNA]</scope>
    <source>
        <strain evidence="4 5">CCBAU 23380</strain>
    </source>
</reference>
<dbReference type="Gene3D" id="1.25.40.10">
    <property type="entry name" value="Tetratricopeptide repeat domain"/>
    <property type="match status" value="1"/>
</dbReference>
<dbReference type="RefSeq" id="WP_064241730.1">
    <property type="nucleotide sequence ID" value="NZ_LPUX01000053.1"/>
</dbReference>
<name>A0A178Y2U8_9HYPH</name>
<dbReference type="OrthoDB" id="341967at2"/>
<dbReference type="GO" id="GO:0006355">
    <property type="term" value="P:regulation of DNA-templated transcription"/>
    <property type="evidence" value="ECO:0007669"/>
    <property type="project" value="InterPro"/>
</dbReference>
<dbReference type="GO" id="GO:0004016">
    <property type="term" value="F:adenylate cyclase activity"/>
    <property type="evidence" value="ECO:0007669"/>
    <property type="project" value="TreeGrafter"/>
</dbReference>
<keyword evidence="5" id="KW-1185">Reference proteome</keyword>
<dbReference type="InterPro" id="IPR016032">
    <property type="entry name" value="Sig_transdc_resp-reg_C-effctor"/>
</dbReference>
<dbReference type="Pfam" id="PF13191">
    <property type="entry name" value="AAA_16"/>
    <property type="match status" value="1"/>
</dbReference>
<evidence type="ECO:0000313" key="5">
    <source>
        <dbReference type="Proteomes" id="UP000094025"/>
    </source>
</evidence>
<proteinExistence type="predicted"/>
<dbReference type="PRINTS" id="PR00038">
    <property type="entry name" value="HTHLUXR"/>
</dbReference>
<keyword evidence="1" id="KW-0547">Nucleotide-binding</keyword>
<dbReference type="PROSITE" id="PS50043">
    <property type="entry name" value="HTH_LUXR_2"/>
    <property type="match status" value="1"/>
</dbReference>
<dbReference type="EMBL" id="LPUX01000053">
    <property type="protein sequence ID" value="OAP41442.1"/>
    <property type="molecule type" value="Genomic_DNA"/>
</dbReference>
<organism evidence="4 5">
    <name type="scientific">Sinorhizobium glycinis</name>
    <dbReference type="NCBI Taxonomy" id="1472378"/>
    <lineage>
        <taxon>Bacteria</taxon>
        <taxon>Pseudomonadati</taxon>
        <taxon>Pseudomonadota</taxon>
        <taxon>Alphaproteobacteria</taxon>
        <taxon>Hyphomicrobiales</taxon>
        <taxon>Rhizobiaceae</taxon>
        <taxon>Sinorhizobium/Ensifer group</taxon>
        <taxon>Sinorhizobium</taxon>
    </lineage>
</organism>
<dbReference type="InterPro" id="IPR027417">
    <property type="entry name" value="P-loop_NTPase"/>
</dbReference>
<dbReference type="InterPro" id="IPR011990">
    <property type="entry name" value="TPR-like_helical_dom_sf"/>
</dbReference>
<dbReference type="SMART" id="SM00421">
    <property type="entry name" value="HTH_LUXR"/>
    <property type="match status" value="1"/>
</dbReference>
<dbReference type="Gene3D" id="3.40.50.300">
    <property type="entry name" value="P-loop containing nucleotide triphosphate hydrolases"/>
    <property type="match status" value="1"/>
</dbReference>
<dbReference type="Pfam" id="PF00196">
    <property type="entry name" value="GerE"/>
    <property type="match status" value="1"/>
</dbReference>
<feature type="domain" description="HTH luxR-type" evidence="3">
    <location>
        <begin position="813"/>
        <end position="878"/>
    </location>
</feature>
<dbReference type="AlphaFoldDB" id="A0A178Y2U8"/>
<accession>A0A178Y2U8</accession>
<comment type="caution">
    <text evidence="4">The sequence shown here is derived from an EMBL/GenBank/DDBJ whole genome shotgun (WGS) entry which is preliminary data.</text>
</comment>
<keyword evidence="2" id="KW-0067">ATP-binding</keyword>
<dbReference type="GO" id="GO:0003677">
    <property type="term" value="F:DNA binding"/>
    <property type="evidence" value="ECO:0007669"/>
    <property type="project" value="InterPro"/>
</dbReference>